<comment type="caution">
    <text evidence="1">The sequence shown here is derived from an EMBL/GenBank/DDBJ whole genome shotgun (WGS) entry which is preliminary data.</text>
</comment>
<keyword evidence="2" id="KW-1185">Reference proteome</keyword>
<evidence type="ECO:0000313" key="2">
    <source>
        <dbReference type="Proteomes" id="UP000550707"/>
    </source>
</evidence>
<protein>
    <submittedName>
        <fullName evidence="1">Uncharacterized protein</fullName>
    </submittedName>
</protein>
<organism evidence="1 2">
    <name type="scientific">Molossus molossus</name>
    <name type="common">Pallas' mastiff bat</name>
    <name type="synonym">Vespertilio molossus</name>
    <dbReference type="NCBI Taxonomy" id="27622"/>
    <lineage>
        <taxon>Eukaryota</taxon>
        <taxon>Metazoa</taxon>
        <taxon>Chordata</taxon>
        <taxon>Craniata</taxon>
        <taxon>Vertebrata</taxon>
        <taxon>Euteleostomi</taxon>
        <taxon>Mammalia</taxon>
        <taxon>Eutheria</taxon>
        <taxon>Laurasiatheria</taxon>
        <taxon>Chiroptera</taxon>
        <taxon>Yangochiroptera</taxon>
        <taxon>Molossidae</taxon>
        <taxon>Molossus</taxon>
    </lineage>
</organism>
<name>A0A7J8FYM4_MOLMO</name>
<dbReference type="InParanoid" id="A0A7J8FYM4"/>
<dbReference type="EMBL" id="JACASF010000010">
    <property type="protein sequence ID" value="KAF6452903.1"/>
    <property type="molecule type" value="Genomic_DNA"/>
</dbReference>
<sequence length="126" mass="14077">MHGKQSSGYSLLRMHRHAANIYVDPTEYHAKADLHFPLEVKDSMENVMKIMEFSPKKDTNAQTSKGLHTVHGVPKLIHLRLTQLFSSCNNAYGRACWWREVLCRRGSNAFEVHVAGCSGGNVPGAV</sequence>
<evidence type="ECO:0000313" key="1">
    <source>
        <dbReference type="EMBL" id="KAF6452903.1"/>
    </source>
</evidence>
<accession>A0A7J8FYM4</accession>
<proteinExistence type="predicted"/>
<dbReference type="AlphaFoldDB" id="A0A7J8FYM4"/>
<gene>
    <name evidence="1" type="ORF">HJG59_008210</name>
</gene>
<reference evidence="1 2" key="1">
    <citation type="journal article" date="2020" name="Nature">
        <title>Six reference-quality genomes reveal evolution of bat adaptations.</title>
        <authorList>
            <person name="Jebb D."/>
            <person name="Huang Z."/>
            <person name="Pippel M."/>
            <person name="Hughes G.M."/>
            <person name="Lavrichenko K."/>
            <person name="Devanna P."/>
            <person name="Winkler S."/>
            <person name="Jermiin L.S."/>
            <person name="Skirmuntt E.C."/>
            <person name="Katzourakis A."/>
            <person name="Burkitt-Gray L."/>
            <person name="Ray D.A."/>
            <person name="Sullivan K.A.M."/>
            <person name="Roscito J.G."/>
            <person name="Kirilenko B.M."/>
            <person name="Davalos L.M."/>
            <person name="Corthals A.P."/>
            <person name="Power M.L."/>
            <person name="Jones G."/>
            <person name="Ransome R.D."/>
            <person name="Dechmann D.K.N."/>
            <person name="Locatelli A.G."/>
            <person name="Puechmaille S.J."/>
            <person name="Fedrigo O."/>
            <person name="Jarvis E.D."/>
            <person name="Hiller M."/>
            <person name="Vernes S.C."/>
            <person name="Myers E.W."/>
            <person name="Teeling E.C."/>
        </authorList>
    </citation>
    <scope>NUCLEOTIDE SEQUENCE [LARGE SCALE GENOMIC DNA]</scope>
    <source>
        <strain evidence="1">MMolMol1</strain>
        <tissue evidence="1">Muscle</tissue>
    </source>
</reference>
<dbReference type="Proteomes" id="UP000550707">
    <property type="component" value="Unassembled WGS sequence"/>
</dbReference>